<dbReference type="Pfam" id="PF00106">
    <property type="entry name" value="adh_short"/>
    <property type="match status" value="1"/>
</dbReference>
<dbReference type="PROSITE" id="PS00061">
    <property type="entry name" value="ADH_SHORT"/>
    <property type="match status" value="1"/>
</dbReference>
<protein>
    <submittedName>
        <fullName evidence="4">Oxidoreductase, short chain dehydrogenase/reductase family protein</fullName>
    </submittedName>
</protein>
<dbReference type="EMBL" id="LRPU01000024">
    <property type="protein sequence ID" value="KXA13936.1"/>
    <property type="molecule type" value="Genomic_DNA"/>
</dbReference>
<organism evidence="4 5">
    <name type="scientific">Clostridium perfringens</name>
    <dbReference type="NCBI Taxonomy" id="1502"/>
    <lineage>
        <taxon>Bacteria</taxon>
        <taxon>Bacillati</taxon>
        <taxon>Bacillota</taxon>
        <taxon>Clostridia</taxon>
        <taxon>Eubacteriales</taxon>
        <taxon>Clostridiaceae</taxon>
        <taxon>Clostridium</taxon>
    </lineage>
</organism>
<proteinExistence type="inferred from homology"/>
<comment type="similarity">
    <text evidence="1 3">Belongs to the short-chain dehydrogenases/reductases (SDR) family.</text>
</comment>
<evidence type="ECO:0000313" key="4">
    <source>
        <dbReference type="EMBL" id="KXA13936.1"/>
    </source>
</evidence>
<dbReference type="PANTHER" id="PTHR43115">
    <property type="entry name" value="DEHYDROGENASE/REDUCTASE SDR FAMILY MEMBER 11"/>
    <property type="match status" value="1"/>
</dbReference>
<dbReference type="SUPFAM" id="SSF51735">
    <property type="entry name" value="NAD(P)-binding Rossmann-fold domains"/>
    <property type="match status" value="1"/>
</dbReference>
<keyword evidence="2" id="KW-0560">Oxidoreductase</keyword>
<dbReference type="InterPro" id="IPR002347">
    <property type="entry name" value="SDR_fam"/>
</dbReference>
<dbReference type="GO" id="GO:0016616">
    <property type="term" value="F:oxidoreductase activity, acting on the CH-OH group of donors, NAD or NADP as acceptor"/>
    <property type="evidence" value="ECO:0007669"/>
    <property type="project" value="UniProtKB-ARBA"/>
</dbReference>
<comment type="caution">
    <text evidence="4">The sequence shown here is derived from an EMBL/GenBank/DDBJ whole genome shotgun (WGS) entry which is preliminary data.</text>
</comment>
<gene>
    <name evidence="4" type="ORF">HMPREF3222_00630</name>
</gene>
<dbReference type="PRINTS" id="PR00080">
    <property type="entry name" value="SDRFAMILY"/>
</dbReference>
<dbReference type="FunFam" id="3.40.50.720:FF:000047">
    <property type="entry name" value="NADP-dependent L-serine/L-allo-threonine dehydrogenase"/>
    <property type="match status" value="1"/>
</dbReference>
<dbReference type="AlphaFoldDB" id="A0A133NCA8"/>
<evidence type="ECO:0000256" key="3">
    <source>
        <dbReference type="RuleBase" id="RU000363"/>
    </source>
</evidence>
<dbReference type="Gene3D" id="3.40.50.720">
    <property type="entry name" value="NAD(P)-binding Rossmann-like Domain"/>
    <property type="match status" value="1"/>
</dbReference>
<dbReference type="InterPro" id="IPR036291">
    <property type="entry name" value="NAD(P)-bd_dom_sf"/>
</dbReference>
<evidence type="ECO:0000313" key="5">
    <source>
        <dbReference type="Proteomes" id="UP000070646"/>
    </source>
</evidence>
<dbReference type="PRINTS" id="PR00081">
    <property type="entry name" value="GDHRDH"/>
</dbReference>
<reference evidence="4 5" key="1">
    <citation type="submission" date="2016-01" db="EMBL/GenBank/DDBJ databases">
        <authorList>
            <person name="Oliw E.H."/>
        </authorList>
    </citation>
    <scope>NUCLEOTIDE SEQUENCE [LARGE SCALE GENOMIC DNA]</scope>
    <source>
        <strain evidence="4 5">MJR7757A</strain>
    </source>
</reference>
<evidence type="ECO:0000256" key="1">
    <source>
        <dbReference type="ARBA" id="ARBA00006484"/>
    </source>
</evidence>
<sequence length="239" mass="26349">MKGLVVITGASSGIGTKIAETMSKNGHPVLLLSRRLELMEKLNIPNSLCKSVDVTDLEGMRVAISEAEEKFGKVDLLVNCAGIMLLGYPESQDFSEWDRMIDVNIKGILTGTNIVLKDMKERNEGTIINISSIAGRKTFNDHAVYCGTKFAVHAITENIRKEVAGSNVRMITIAPGVVETPLLSHTTNEEIRNAYNEWKKSIELGLDPQKIADCVAFAYNQPQDVCIREIVIAKTKQED</sequence>
<dbReference type="InterPro" id="IPR020904">
    <property type="entry name" value="Sc_DH/Rdtase_CS"/>
</dbReference>
<dbReference type="RefSeq" id="WP_060794735.1">
    <property type="nucleotide sequence ID" value="NZ_KQ956171.1"/>
</dbReference>
<dbReference type="Proteomes" id="UP000070646">
    <property type="component" value="Unassembled WGS sequence"/>
</dbReference>
<accession>A0A133NCA8</accession>
<name>A0A133NCA8_CLOPF</name>
<evidence type="ECO:0000256" key="2">
    <source>
        <dbReference type="ARBA" id="ARBA00023002"/>
    </source>
</evidence>
<dbReference type="PANTHER" id="PTHR43115:SF4">
    <property type="entry name" value="DEHYDROGENASE_REDUCTASE SDR FAMILY MEMBER 11"/>
    <property type="match status" value="1"/>
</dbReference>
<dbReference type="PATRIC" id="fig|1502.174.peg.634"/>